<evidence type="ECO:0000256" key="5">
    <source>
        <dbReference type="PROSITE-ProRule" id="PRU01240"/>
    </source>
</evidence>
<dbReference type="SUPFAM" id="SSF52743">
    <property type="entry name" value="Subtilisin-like"/>
    <property type="match status" value="1"/>
</dbReference>
<dbReference type="GO" id="GO:0004252">
    <property type="term" value="F:serine-type endopeptidase activity"/>
    <property type="evidence" value="ECO:0007669"/>
    <property type="project" value="UniProtKB-UniRule"/>
</dbReference>
<dbReference type="InterPro" id="IPR050131">
    <property type="entry name" value="Peptidase_S8_subtilisin-like"/>
</dbReference>
<dbReference type="EMBL" id="VTAV01000024">
    <property type="protein sequence ID" value="TYR31668.1"/>
    <property type="molecule type" value="Genomic_DNA"/>
</dbReference>
<evidence type="ECO:0000256" key="3">
    <source>
        <dbReference type="ARBA" id="ARBA00022801"/>
    </source>
</evidence>
<feature type="active site" description="Charge relay system" evidence="5">
    <location>
        <position position="279"/>
    </location>
</feature>
<dbReference type="InterPro" id="IPR000209">
    <property type="entry name" value="Peptidase_S8/S53_dom"/>
</dbReference>
<feature type="domain" description="Peptidase S8/S53" evidence="6">
    <location>
        <begin position="272"/>
        <end position="592"/>
    </location>
</feature>
<dbReference type="Proteomes" id="UP000322362">
    <property type="component" value="Unassembled WGS sequence"/>
</dbReference>
<dbReference type="PROSITE" id="PS51892">
    <property type="entry name" value="SUBTILASE"/>
    <property type="match status" value="1"/>
</dbReference>
<keyword evidence="4 5" id="KW-0720">Serine protease</keyword>
<dbReference type="PANTHER" id="PTHR43806:SF11">
    <property type="entry name" value="CEREVISIN-RELATED"/>
    <property type="match status" value="1"/>
</dbReference>
<dbReference type="GO" id="GO:0006508">
    <property type="term" value="P:proteolysis"/>
    <property type="evidence" value="ECO:0007669"/>
    <property type="project" value="UniProtKB-KW"/>
</dbReference>
<sequence>MNHKLPHLYLRNPSGSIHKFNKSRSITDTKFEDKDPEAYRLHKQKLHTSFIQLKQDRIIRLQQKTLVPENLAIVEIRLLIPFSDGANFKTRTRFLNEFGLSPVMQKDFNRTVLFAIVDEVKFTKFDRLLNQYIQSDHRTSPQGTPYAIMTTLYDVKYHTADDIRNYCSQDLVFEFINNNADVHAVYEEQREILDNYLNGLVLIDEISSFTIDPYDKMVQIKGASRDVIINMAENFDILAQAHSLRAVSVKPDKFNMAQLTWDLNIRRNGHTETIVGVLDNGIRPIDPIQEVVVDGLDITATGNALSATHQHGTIVASLAAVGERYFTGENDLIADAHIYSIKILENIDGYIDVIKIVDAIRKVHQTQGIRLFNLSVCAESKAYNESPSLFAYLLDKLAYEEDILIFIAAGNMHYDDLVAMQEEVHDLHKYPNHFYNPGVSSDIHSCEFTNICTPAESMNNITVGSLADNYRPETQPDLSLDKDLPAYYSRKNHYDFKQPINGGKLSPNHGNKNLFKPDLVMPGGDLLNDDGAMQVLGFGDTGTDYYTFDAGTSLATPLALNLAAQLINLYPNISLQSVKALMINSASSYSHTHLEDSVSNRKEALSHSVYQRAFEDLSSGEKTNVTKQVLSAEDIHRHLAGYGRPDREKLLYSKEDEVSLLIEDVIPTDHHKVVLVNIPEYLLDSANSKCVNIQATLCFKINPAWGNHVDYNPLHMSFNFANSVIKNSPSDLAAIIADRDHDFYKDSWTDEIRTLQRKKYMEGLSLSEKAKLASLKLKLKNQVLGVKTTVDSWSEDFFPLVNKPLSNRQQMSIILAKKDIQKIGNQLVIALRCAVKENLDHDLQEWLRITPEHGFSLAIRVADESKIKNKPSLYDEFQAVNTMEIVNNNMADLDQDMEAEA</sequence>
<evidence type="ECO:0000256" key="1">
    <source>
        <dbReference type="ARBA" id="ARBA00011073"/>
    </source>
</evidence>
<evidence type="ECO:0000313" key="8">
    <source>
        <dbReference type="Proteomes" id="UP000322362"/>
    </source>
</evidence>
<keyword evidence="2 5" id="KW-0645">Protease</keyword>
<keyword evidence="3 5" id="KW-0378">Hydrolase</keyword>
<dbReference type="PANTHER" id="PTHR43806">
    <property type="entry name" value="PEPTIDASE S8"/>
    <property type="match status" value="1"/>
</dbReference>
<evidence type="ECO:0000256" key="2">
    <source>
        <dbReference type="ARBA" id="ARBA00022670"/>
    </source>
</evidence>
<keyword evidence="8" id="KW-1185">Reference proteome</keyword>
<comment type="caution">
    <text evidence="7">The sequence shown here is derived from an EMBL/GenBank/DDBJ whole genome shotgun (WGS) entry which is preliminary data.</text>
</comment>
<comment type="similarity">
    <text evidence="1 5">Belongs to the peptidase S8 family.</text>
</comment>
<dbReference type="InterPro" id="IPR036852">
    <property type="entry name" value="Peptidase_S8/S53_dom_sf"/>
</dbReference>
<organism evidence="7 8">
    <name type="scientific">Sphingobacterium phlebotomi</name>
    <dbReference type="NCBI Taxonomy" id="2605433"/>
    <lineage>
        <taxon>Bacteria</taxon>
        <taxon>Pseudomonadati</taxon>
        <taxon>Bacteroidota</taxon>
        <taxon>Sphingobacteriia</taxon>
        <taxon>Sphingobacteriales</taxon>
        <taxon>Sphingobacteriaceae</taxon>
        <taxon>Sphingobacterium</taxon>
    </lineage>
</organism>
<feature type="active site" description="Charge relay system" evidence="5">
    <location>
        <position position="311"/>
    </location>
</feature>
<protein>
    <submittedName>
        <fullName evidence="7">S8 family peptidase</fullName>
    </submittedName>
</protein>
<evidence type="ECO:0000259" key="6">
    <source>
        <dbReference type="Pfam" id="PF00082"/>
    </source>
</evidence>
<accession>A0A5D4GTJ9</accession>
<evidence type="ECO:0000313" key="7">
    <source>
        <dbReference type="EMBL" id="TYR31668.1"/>
    </source>
</evidence>
<dbReference type="CDD" id="cd04847">
    <property type="entry name" value="Peptidases_S8_Subtilisin_like_2"/>
    <property type="match status" value="1"/>
</dbReference>
<reference evidence="7 8" key="1">
    <citation type="submission" date="2019-08" db="EMBL/GenBank/DDBJ databases">
        <title>Phlebobacter frassis gen. nov. sp. nov., a new member of family Sphingobacteriaceae isolated from sand fly rearing media.</title>
        <authorList>
            <person name="Kakumanu M.L."/>
            <person name="Marayati B.F."/>
            <person name="Wada-Katsumata A."/>
            <person name="Wasserberg G."/>
            <person name="Schal C."/>
            <person name="Apperson C.S."/>
            <person name="Ponnusamy L."/>
        </authorList>
    </citation>
    <scope>NUCLEOTIDE SEQUENCE [LARGE SCALE GENOMIC DNA]</scope>
    <source>
        <strain evidence="7 8">SSI9</strain>
    </source>
</reference>
<dbReference type="Gene3D" id="3.40.50.200">
    <property type="entry name" value="Peptidase S8/S53 domain"/>
    <property type="match status" value="1"/>
</dbReference>
<dbReference type="RefSeq" id="WP_148921157.1">
    <property type="nucleotide sequence ID" value="NZ_VTAV01000024.1"/>
</dbReference>
<gene>
    <name evidence="7" type="ORF">FXV77_20715</name>
</gene>
<feature type="active site" description="Charge relay system" evidence="5">
    <location>
        <position position="553"/>
    </location>
</feature>
<proteinExistence type="inferred from homology"/>
<dbReference type="InterPro" id="IPR034074">
    <property type="entry name" value="Y4bN_pept_dom"/>
</dbReference>
<name>A0A5D4GTJ9_9SPHI</name>
<dbReference type="Pfam" id="PF00082">
    <property type="entry name" value="Peptidase_S8"/>
    <property type="match status" value="1"/>
</dbReference>
<dbReference type="AlphaFoldDB" id="A0A5D4GTJ9"/>
<evidence type="ECO:0000256" key="4">
    <source>
        <dbReference type="ARBA" id="ARBA00022825"/>
    </source>
</evidence>